<keyword evidence="2" id="KW-1185">Reference proteome</keyword>
<dbReference type="Gene3D" id="2.30.110.10">
    <property type="entry name" value="Electron Transport, Fmn-binding Protein, Chain A"/>
    <property type="match status" value="1"/>
</dbReference>
<proteinExistence type="predicted"/>
<dbReference type="InterPro" id="IPR024747">
    <property type="entry name" value="Pyridox_Oxase-rel"/>
</dbReference>
<reference evidence="1 2" key="1">
    <citation type="submission" date="2023-07" db="EMBL/GenBank/DDBJ databases">
        <title>Comparative genomics of wheat-associated soil bacteria to identify genetic determinants of phenazine resistance.</title>
        <authorList>
            <person name="Mouncey N."/>
        </authorList>
    </citation>
    <scope>NUCLEOTIDE SEQUENCE [LARGE SCALE GENOMIC DNA]</scope>
    <source>
        <strain evidence="1 2">W4I11</strain>
    </source>
</reference>
<dbReference type="Proteomes" id="UP001237780">
    <property type="component" value="Unassembled WGS sequence"/>
</dbReference>
<dbReference type="InterPro" id="IPR012349">
    <property type="entry name" value="Split_barrel_FMN-bd"/>
</dbReference>
<comment type="caution">
    <text evidence="1">The sequence shown here is derived from an EMBL/GenBank/DDBJ whole genome shotgun (WGS) entry which is preliminary data.</text>
</comment>
<name>A0ABU0SB92_9HYPH</name>
<evidence type="ECO:0000313" key="2">
    <source>
        <dbReference type="Proteomes" id="UP001237780"/>
    </source>
</evidence>
<evidence type="ECO:0000313" key="1">
    <source>
        <dbReference type="EMBL" id="MDQ0998019.1"/>
    </source>
</evidence>
<dbReference type="RefSeq" id="WP_115051358.1">
    <property type="nucleotide sequence ID" value="NZ_JAUSZT010000003.1"/>
</dbReference>
<protein>
    <submittedName>
        <fullName evidence="1">Nitroimidazol reductase NimA-like FMN-containing flavoprotein (Pyridoxamine 5'-phosphate oxidase superfamily)</fullName>
    </submittedName>
</protein>
<accession>A0ABU0SB92</accession>
<dbReference type="SUPFAM" id="SSF50475">
    <property type="entry name" value="FMN-binding split barrel"/>
    <property type="match status" value="1"/>
</dbReference>
<organism evidence="1 2">
    <name type="scientific">Phyllobacterium ifriqiyense</name>
    <dbReference type="NCBI Taxonomy" id="314238"/>
    <lineage>
        <taxon>Bacteria</taxon>
        <taxon>Pseudomonadati</taxon>
        <taxon>Pseudomonadota</taxon>
        <taxon>Alphaproteobacteria</taxon>
        <taxon>Hyphomicrobiales</taxon>
        <taxon>Phyllobacteriaceae</taxon>
        <taxon>Phyllobacterium</taxon>
    </lineage>
</organism>
<dbReference type="EMBL" id="JAUSZT010000003">
    <property type="protein sequence ID" value="MDQ0998019.1"/>
    <property type="molecule type" value="Genomic_DNA"/>
</dbReference>
<gene>
    <name evidence="1" type="ORF">QFZ34_003201</name>
</gene>
<sequence length="149" mass="16961">MIIQDMTQQEIKEFLARATIGRLACAKDNQPYVIPLSFAYDAVSLYSLTSAGTKVDWMRENPKVCIEFDEIVATNNWQSVVVTGIFEELTSEPGHIEARNNAHRLLSRTAEWWEPAYVKTISRNHVRPLEPVYFRVAIIHTTGHKTVAS</sequence>
<dbReference type="Pfam" id="PF12900">
    <property type="entry name" value="Pyridox_ox_2"/>
    <property type="match status" value="1"/>
</dbReference>